<organism evidence="1 2">
    <name type="scientific">Novosphingobium aerophilum</name>
    <dbReference type="NCBI Taxonomy" id="2839843"/>
    <lineage>
        <taxon>Bacteria</taxon>
        <taxon>Pseudomonadati</taxon>
        <taxon>Pseudomonadota</taxon>
        <taxon>Alphaproteobacteria</taxon>
        <taxon>Sphingomonadales</taxon>
        <taxon>Sphingomonadaceae</taxon>
        <taxon>Novosphingobium</taxon>
    </lineage>
</organism>
<dbReference type="AlphaFoldDB" id="A0A7X1F6J8"/>
<evidence type="ECO:0000313" key="1">
    <source>
        <dbReference type="EMBL" id="MBC2651189.1"/>
    </source>
</evidence>
<comment type="caution">
    <text evidence="1">The sequence shown here is derived from an EMBL/GenBank/DDBJ whole genome shotgun (WGS) entry which is preliminary data.</text>
</comment>
<dbReference type="GO" id="GO:0016491">
    <property type="term" value="F:oxidoreductase activity"/>
    <property type="evidence" value="ECO:0007669"/>
    <property type="project" value="InterPro"/>
</dbReference>
<dbReference type="Proteomes" id="UP000520156">
    <property type="component" value="Unassembled WGS sequence"/>
</dbReference>
<proteinExistence type="predicted"/>
<reference evidence="1 2" key="1">
    <citation type="submission" date="2020-08" db="EMBL/GenBank/DDBJ databases">
        <title>The genome sequence of Novosphingobium flavum 4Y4.</title>
        <authorList>
            <person name="Liu Y."/>
        </authorList>
    </citation>
    <scope>NUCLEOTIDE SEQUENCE [LARGE SCALE GENOMIC DNA]</scope>
    <source>
        <strain evidence="1 2">4Y4</strain>
    </source>
</reference>
<protein>
    <recommendedName>
        <fullName evidence="3">Methyltransferase</fullName>
    </recommendedName>
</protein>
<dbReference type="RefSeq" id="WP_185682606.1">
    <property type="nucleotide sequence ID" value="NZ_JACLAU010000005.1"/>
</dbReference>
<dbReference type="EMBL" id="JACLAU010000005">
    <property type="protein sequence ID" value="MBC2651189.1"/>
    <property type="molecule type" value="Genomic_DNA"/>
</dbReference>
<dbReference type="PANTHER" id="PTHR34598">
    <property type="entry name" value="BLL6449 PROTEIN"/>
    <property type="match status" value="1"/>
</dbReference>
<accession>A0A7X1F6J8</accession>
<gene>
    <name evidence="1" type="ORF">H7F49_05700</name>
</gene>
<evidence type="ECO:0008006" key="3">
    <source>
        <dbReference type="Google" id="ProtNLM"/>
    </source>
</evidence>
<dbReference type="InterPro" id="IPR044053">
    <property type="entry name" value="AsaB-like"/>
</dbReference>
<dbReference type="NCBIfam" id="NF041278">
    <property type="entry name" value="CmcJ_NvfI_EfuI"/>
    <property type="match status" value="1"/>
</dbReference>
<sequence>MSTALAEVQTTIDYLIPTSRINRRFWAPGEEYNTGVYAPYAVTIRNARLAGYPFNLDEHGFCLAHHATNITDWEAQYAGDSAYAAQVGEVVRGLTGADLVVPMGGMVRTSGQTSDQMQPPAAEAHVDFTKRSAQKVAERMYRQARPGGDGYDRFICFSLWRALSPPPQDMPLALCEGRSVRDDEGTPNTKIDVDVIPTGDALFAPIPGEEDMIAATIFHHSPDHRWWYYPDMTGDEVLLIKFNDSDHSRTWRCPHTAFVDRSRPDSVERRSIEFRGVAFFTRD</sequence>
<keyword evidence="2" id="KW-1185">Reference proteome</keyword>
<evidence type="ECO:0000313" key="2">
    <source>
        <dbReference type="Proteomes" id="UP000520156"/>
    </source>
</evidence>
<name>A0A7X1F6J8_9SPHN</name>
<dbReference type="PANTHER" id="PTHR34598:SF3">
    <property type="entry name" value="OXIDOREDUCTASE AN1597"/>
    <property type="match status" value="1"/>
</dbReference>